<dbReference type="PANTHER" id="PTHR33064:SF37">
    <property type="entry name" value="RIBONUCLEASE H"/>
    <property type="match status" value="1"/>
</dbReference>
<proteinExistence type="predicted"/>
<dbReference type="InterPro" id="IPR043502">
    <property type="entry name" value="DNA/RNA_pol_sf"/>
</dbReference>
<evidence type="ECO:0000313" key="2">
    <source>
        <dbReference type="EMBL" id="CAH0480933.1"/>
    </source>
</evidence>
<name>A0AAU9L749_9STRA</name>
<evidence type="ECO:0000313" key="3">
    <source>
        <dbReference type="Proteomes" id="UP001160483"/>
    </source>
</evidence>
<dbReference type="InterPro" id="IPR043128">
    <property type="entry name" value="Rev_trsase/Diguanyl_cyclase"/>
</dbReference>
<gene>
    <name evidence="2" type="ORF">PBS003_LOCUS7544</name>
</gene>
<dbReference type="EMBL" id="CAKKTJ010000326">
    <property type="protein sequence ID" value="CAH0480933.1"/>
    <property type="molecule type" value="Genomic_DNA"/>
</dbReference>
<accession>A0AAU9L749</accession>
<dbReference type="Gene3D" id="3.30.70.270">
    <property type="match status" value="1"/>
</dbReference>
<evidence type="ECO:0008006" key="4">
    <source>
        <dbReference type="Google" id="ProtNLM"/>
    </source>
</evidence>
<feature type="compositionally biased region" description="Basic and acidic residues" evidence="1">
    <location>
        <begin position="1"/>
        <end position="18"/>
    </location>
</feature>
<evidence type="ECO:0000256" key="1">
    <source>
        <dbReference type="SAM" id="MobiDB-lite"/>
    </source>
</evidence>
<sequence length="663" mass="73936">MTGKDERPLAEPKVDQVDRVGQVDPQSGPVDPQVDQVDQMGEVEGPLVESTQEDDQVCTFESGELWAEDVRQGRAIIPEVDLSPTSINLEAIQITDSDGNTPDEVDRLRQIIWRRQHILMGKGNALSPSAQGAICDIDVGSARLIAQRVRKVAPQFKKKLADLIKGLLSAKIIQPSTSPDLNHLMVYPMPLINELLEDMHGALWAGTEETKDLFAMVMPDVKWGPSVEWSLDVCDNWNLSISAVKSSWGCRKLGYLGHRISDQGLEAHPKDLHSLVNLPLPSTLKAMQSFLGSLNNYLRFIEDYAVYASILYELREVEFHAWRCKLRTGDGVVAKKEDEEKWSRAQVAFAMLKNKIVSAPILRHFDPSKEAVVIVYASEWAISASFVQDHGHSTPQGPDEAFYIGVASQVYGVTGTSRMTPRKSVDSILSSIAPKKYVRQVVDLPTPTVGRDKELYVMSYDGSALVNQGGGACSATVWKLTNWTIVKAASKFLVTSTVNEAVYEGMLLGFDLLEPIERRRMINLWRFQLGGTMNAGRDRSADQLASTALRQKEAIKLILEGEWPNCFLETINRLPELLVPKDQSTSAKVLAVTRSRASIKMSGEIRQEGVIQRLRTDRIREGQEQEDCVQDLKAYLRGYWVDLSMESARSCSKMARDCEMSDI</sequence>
<organism evidence="2 3">
    <name type="scientific">Peronospora belbahrii</name>
    <dbReference type="NCBI Taxonomy" id="622444"/>
    <lineage>
        <taxon>Eukaryota</taxon>
        <taxon>Sar</taxon>
        <taxon>Stramenopiles</taxon>
        <taxon>Oomycota</taxon>
        <taxon>Peronosporomycetes</taxon>
        <taxon>Peronosporales</taxon>
        <taxon>Peronosporaceae</taxon>
        <taxon>Peronospora</taxon>
    </lineage>
</organism>
<dbReference type="PANTHER" id="PTHR33064">
    <property type="entry name" value="POL PROTEIN"/>
    <property type="match status" value="1"/>
</dbReference>
<feature type="region of interest" description="Disordered" evidence="1">
    <location>
        <begin position="1"/>
        <end position="34"/>
    </location>
</feature>
<dbReference type="InterPro" id="IPR051320">
    <property type="entry name" value="Viral_Replic_Matur_Polypro"/>
</dbReference>
<dbReference type="AlphaFoldDB" id="A0AAU9L749"/>
<dbReference type="Proteomes" id="UP001160483">
    <property type="component" value="Unassembled WGS sequence"/>
</dbReference>
<dbReference type="SUPFAM" id="SSF56672">
    <property type="entry name" value="DNA/RNA polymerases"/>
    <property type="match status" value="1"/>
</dbReference>
<reference evidence="2" key="1">
    <citation type="submission" date="2021-11" db="EMBL/GenBank/DDBJ databases">
        <authorList>
            <person name="Islam A."/>
            <person name="Islam S."/>
            <person name="Flora M.S."/>
            <person name="Rahman M."/>
            <person name="Ziaur R.M."/>
            <person name="Epstein J.H."/>
            <person name="Hassan M."/>
            <person name="Klassen M."/>
            <person name="Woodard K."/>
            <person name="Webb A."/>
            <person name="Webby R.J."/>
            <person name="El Zowalaty M.E."/>
        </authorList>
    </citation>
    <scope>NUCLEOTIDE SEQUENCE</scope>
    <source>
        <strain evidence="2">Pbs3</strain>
    </source>
</reference>
<protein>
    <recommendedName>
        <fullName evidence="4">Reverse transcriptase/retrotransposon-derived protein RNase H-like domain-containing protein</fullName>
    </recommendedName>
</protein>
<comment type="caution">
    <text evidence="2">The sequence shown here is derived from an EMBL/GenBank/DDBJ whole genome shotgun (WGS) entry which is preliminary data.</text>
</comment>